<organism evidence="4 5">
    <name type="scientific">Bacillus lumedeiriae</name>
    <dbReference type="NCBI Taxonomy" id="3058829"/>
    <lineage>
        <taxon>Bacteria</taxon>
        <taxon>Bacillati</taxon>
        <taxon>Bacillota</taxon>
        <taxon>Bacilli</taxon>
        <taxon>Bacillales</taxon>
        <taxon>Bacillaceae</taxon>
        <taxon>Bacillus</taxon>
    </lineage>
</organism>
<reference evidence="4 5" key="1">
    <citation type="submission" date="2023-07" db="EMBL/GenBank/DDBJ databases">
        <title>Bacillus lucianemedeirus sp. nov, a new species isolated from an immunobiological production facility.</title>
        <authorList>
            <person name="Costa L.V."/>
            <person name="Miranda R.V.S.L."/>
            <person name="Brandao M.L.L."/>
            <person name="Reis C.M.F."/>
            <person name="Frazao A.M."/>
            <person name="Cruz F.V."/>
            <person name="Baio P.V.P."/>
            <person name="Veras J.F.C."/>
            <person name="Ramos J.N."/>
            <person name="Vieira V."/>
        </authorList>
    </citation>
    <scope>NUCLEOTIDE SEQUENCE [LARGE SCALE GENOMIC DNA]</scope>
    <source>
        <strain evidence="4 5">B190/17</strain>
    </source>
</reference>
<proteinExistence type="inferred from homology"/>
<keyword evidence="3" id="KW-0326">Glycosidase</keyword>
<dbReference type="SUPFAM" id="SSF48208">
    <property type="entry name" value="Six-hairpin glycosidases"/>
    <property type="match status" value="1"/>
</dbReference>
<dbReference type="EMBL" id="JAUIYO010000010">
    <property type="protein sequence ID" value="MFK2826436.1"/>
    <property type="molecule type" value="Genomic_DNA"/>
</dbReference>
<dbReference type="InterPro" id="IPR008928">
    <property type="entry name" value="6-hairpin_glycosidase_sf"/>
</dbReference>
<dbReference type="Pfam" id="PF01270">
    <property type="entry name" value="Glyco_hydro_8"/>
    <property type="match status" value="1"/>
</dbReference>
<comment type="similarity">
    <text evidence="1">Belongs to the glycosyl hydrolase 8 (cellulase D) family.</text>
</comment>
<dbReference type="Gene3D" id="1.50.10.10">
    <property type="match status" value="1"/>
</dbReference>
<comment type="caution">
    <text evidence="4">The sequence shown here is derived from an EMBL/GenBank/DDBJ whole genome shotgun (WGS) entry which is preliminary data.</text>
</comment>
<evidence type="ECO:0000256" key="2">
    <source>
        <dbReference type="ARBA" id="ARBA00022801"/>
    </source>
</evidence>
<dbReference type="GO" id="GO:0016787">
    <property type="term" value="F:hydrolase activity"/>
    <property type="evidence" value="ECO:0007669"/>
    <property type="project" value="UniProtKB-KW"/>
</dbReference>
<dbReference type="Proteomes" id="UP001619911">
    <property type="component" value="Unassembled WGS sequence"/>
</dbReference>
<dbReference type="RefSeq" id="WP_404317761.1">
    <property type="nucleotide sequence ID" value="NZ_JAUIYO010000010.1"/>
</dbReference>
<dbReference type="InterPro" id="IPR012341">
    <property type="entry name" value="6hp_glycosidase-like_sf"/>
</dbReference>
<gene>
    <name evidence="4" type="ORF">QYG89_12305</name>
</gene>
<evidence type="ECO:0000256" key="3">
    <source>
        <dbReference type="ARBA" id="ARBA00023295"/>
    </source>
</evidence>
<accession>A0ABW8IAB4</accession>
<sequence>MRKRVSLILTMVFVSGVLLLFLFNKEKTAEPFAAEEFIKKWLKNDNGTLATYMKEEKAEDEDFVKGREALSETLGLWMEYALQKEDKKLFEESYKTLNRYFLEEDGFVYWKLTESGQSRVSANALVDDLRISLALFQAKEKWNEERYEKAAVRISEYIVEFNNYQHVLTDFYERNDQYASPIITLSYIEPESLKKLQARHLIDGETYKNMLKILKNAPNDGVFYPKKFNVKSKKYLFDQNVNMIDQALVAFYRAKSGFSTTLFSNFIKKEIDTHGVIFGQYNRVTGQPAVEYESPAIYGWLILYCVEIGEEELAKILFKEMNKFQNTDSDYYGGYSVYKEDTHIFDNLVPLLAERKLYNKGLIN</sequence>
<keyword evidence="2 4" id="KW-0378">Hydrolase</keyword>
<dbReference type="InterPro" id="IPR002037">
    <property type="entry name" value="Glyco_hydro_8"/>
</dbReference>
<evidence type="ECO:0000313" key="5">
    <source>
        <dbReference type="Proteomes" id="UP001619911"/>
    </source>
</evidence>
<name>A0ABW8IAB4_9BACI</name>
<evidence type="ECO:0000313" key="4">
    <source>
        <dbReference type="EMBL" id="MFK2826436.1"/>
    </source>
</evidence>
<protein>
    <submittedName>
        <fullName evidence="4">Glycosyl hydrolase family 8</fullName>
    </submittedName>
</protein>
<keyword evidence="5" id="KW-1185">Reference proteome</keyword>
<evidence type="ECO:0000256" key="1">
    <source>
        <dbReference type="ARBA" id="ARBA00009209"/>
    </source>
</evidence>